<evidence type="ECO:0000313" key="2">
    <source>
        <dbReference type="Proteomes" id="UP000289738"/>
    </source>
</evidence>
<gene>
    <name evidence="1" type="ORF">Ahy_A04g021171</name>
</gene>
<dbReference type="Proteomes" id="UP000289738">
    <property type="component" value="Chromosome A04"/>
</dbReference>
<proteinExistence type="predicted"/>
<dbReference type="AlphaFoldDB" id="A0A445DJP2"/>
<evidence type="ECO:0000313" key="1">
    <source>
        <dbReference type="EMBL" id="RYR63370.1"/>
    </source>
</evidence>
<protein>
    <submittedName>
        <fullName evidence="1">Uncharacterized protein</fullName>
    </submittedName>
</protein>
<sequence>MECKFLWYCTGDTYTYKVNASLEKALQGFEHVYDDIVSGVIDVNELGFLVKHTEETAVYQWQYREEKRGEEFSLGR</sequence>
<reference evidence="1 2" key="1">
    <citation type="submission" date="2019-01" db="EMBL/GenBank/DDBJ databases">
        <title>Sequencing of cultivated peanut Arachis hypogaea provides insights into genome evolution and oil improvement.</title>
        <authorList>
            <person name="Chen X."/>
        </authorList>
    </citation>
    <scope>NUCLEOTIDE SEQUENCE [LARGE SCALE GENOMIC DNA]</scope>
    <source>
        <strain evidence="2">cv. Fuhuasheng</strain>
        <tissue evidence="1">Leaves</tissue>
    </source>
</reference>
<keyword evidence="2" id="KW-1185">Reference proteome</keyword>
<organism evidence="1 2">
    <name type="scientific">Arachis hypogaea</name>
    <name type="common">Peanut</name>
    <dbReference type="NCBI Taxonomy" id="3818"/>
    <lineage>
        <taxon>Eukaryota</taxon>
        <taxon>Viridiplantae</taxon>
        <taxon>Streptophyta</taxon>
        <taxon>Embryophyta</taxon>
        <taxon>Tracheophyta</taxon>
        <taxon>Spermatophyta</taxon>
        <taxon>Magnoliopsida</taxon>
        <taxon>eudicotyledons</taxon>
        <taxon>Gunneridae</taxon>
        <taxon>Pentapetalae</taxon>
        <taxon>rosids</taxon>
        <taxon>fabids</taxon>
        <taxon>Fabales</taxon>
        <taxon>Fabaceae</taxon>
        <taxon>Papilionoideae</taxon>
        <taxon>50 kb inversion clade</taxon>
        <taxon>dalbergioids sensu lato</taxon>
        <taxon>Dalbergieae</taxon>
        <taxon>Pterocarpus clade</taxon>
        <taxon>Arachis</taxon>
    </lineage>
</organism>
<accession>A0A445DJP2</accession>
<name>A0A445DJP2_ARAHY</name>
<comment type="caution">
    <text evidence="1">The sequence shown here is derived from an EMBL/GenBank/DDBJ whole genome shotgun (WGS) entry which is preliminary data.</text>
</comment>
<dbReference type="EMBL" id="SDMP01000004">
    <property type="protein sequence ID" value="RYR63370.1"/>
    <property type="molecule type" value="Genomic_DNA"/>
</dbReference>